<feature type="compositionally biased region" description="Pro residues" evidence="1">
    <location>
        <begin position="1"/>
        <end position="13"/>
    </location>
</feature>
<dbReference type="Proteomes" id="UP000239209">
    <property type="component" value="Unassembled WGS sequence"/>
</dbReference>
<protein>
    <recommendedName>
        <fullName evidence="5">Flagellar basal body-associated protein FliL</fullName>
    </recommendedName>
</protein>
<keyword evidence="2" id="KW-1133">Transmembrane helix</keyword>
<organism evidence="3 4">
    <name type="scientific">Pseudosporangium ferrugineum</name>
    <dbReference type="NCBI Taxonomy" id="439699"/>
    <lineage>
        <taxon>Bacteria</taxon>
        <taxon>Bacillati</taxon>
        <taxon>Actinomycetota</taxon>
        <taxon>Actinomycetes</taxon>
        <taxon>Micromonosporales</taxon>
        <taxon>Micromonosporaceae</taxon>
        <taxon>Pseudosporangium</taxon>
    </lineage>
</organism>
<dbReference type="OrthoDB" id="3868477at2"/>
<feature type="compositionally biased region" description="Low complexity" evidence="1">
    <location>
        <begin position="113"/>
        <end position="123"/>
    </location>
</feature>
<evidence type="ECO:0000256" key="1">
    <source>
        <dbReference type="SAM" id="MobiDB-lite"/>
    </source>
</evidence>
<feature type="transmembrane region" description="Helical" evidence="2">
    <location>
        <begin position="137"/>
        <end position="160"/>
    </location>
</feature>
<sequence length="335" mass="34654">MSQPPYPGPPYPEQPSGQPYQQPGPGYGGPPGYPSAPYQGQPNPDVPASVPPGYPPQPTYGQPEYTQVDYGQAGYTQPGYQQPGAQPGYQQPGYEQPGPPPGYQQPGYPQPGYPQSGPPMTGGYPPPPKPKSRAVPITLVSIAVFLVLCVGGGTAVYLAGRNAADDVVVTDPTTTPTRTAPRGVITVVEPRTLGGRPKLTDAQFAGAAEQLKRGLAKVPGASRTVSGLYGTPADQNIVIVAAAAAEVSDPRRELDGIFLGVGVGGLEITGLTTAPPGPLGGYAKCGRGEAGGAPLIMCGWADEGSVGWLLWYYESMSDAKAELATLRGQVEKKSN</sequence>
<evidence type="ECO:0008006" key="5">
    <source>
        <dbReference type="Google" id="ProtNLM"/>
    </source>
</evidence>
<comment type="caution">
    <text evidence="3">The sequence shown here is derived from an EMBL/GenBank/DDBJ whole genome shotgun (WGS) entry which is preliminary data.</text>
</comment>
<feature type="compositionally biased region" description="Pro residues" evidence="1">
    <location>
        <begin position="97"/>
        <end position="112"/>
    </location>
</feature>
<keyword evidence="2" id="KW-0472">Membrane</keyword>
<accession>A0A2T0RU06</accession>
<evidence type="ECO:0000256" key="2">
    <source>
        <dbReference type="SAM" id="Phobius"/>
    </source>
</evidence>
<keyword evidence="2" id="KW-0812">Transmembrane</keyword>
<dbReference type="RefSeq" id="WP_146164156.1">
    <property type="nucleotide sequence ID" value="NZ_PVZG01000013.1"/>
</dbReference>
<feature type="region of interest" description="Disordered" evidence="1">
    <location>
        <begin position="1"/>
        <end position="130"/>
    </location>
</feature>
<proteinExistence type="predicted"/>
<name>A0A2T0RU06_9ACTN</name>
<feature type="compositionally biased region" description="Low complexity" evidence="1">
    <location>
        <begin position="59"/>
        <end position="96"/>
    </location>
</feature>
<feature type="compositionally biased region" description="Low complexity" evidence="1">
    <location>
        <begin position="14"/>
        <end position="24"/>
    </location>
</feature>
<dbReference type="AlphaFoldDB" id="A0A2T0RU06"/>
<keyword evidence="4" id="KW-1185">Reference proteome</keyword>
<gene>
    <name evidence="3" type="ORF">CLV70_113103</name>
</gene>
<evidence type="ECO:0000313" key="4">
    <source>
        <dbReference type="Proteomes" id="UP000239209"/>
    </source>
</evidence>
<reference evidence="3 4" key="1">
    <citation type="submission" date="2018-03" db="EMBL/GenBank/DDBJ databases">
        <title>Genomic Encyclopedia of Archaeal and Bacterial Type Strains, Phase II (KMG-II): from individual species to whole genera.</title>
        <authorList>
            <person name="Goeker M."/>
        </authorList>
    </citation>
    <scope>NUCLEOTIDE SEQUENCE [LARGE SCALE GENOMIC DNA]</scope>
    <source>
        <strain evidence="3 4">DSM 45348</strain>
    </source>
</reference>
<evidence type="ECO:0000313" key="3">
    <source>
        <dbReference type="EMBL" id="PRY24665.1"/>
    </source>
</evidence>
<feature type="compositionally biased region" description="Pro residues" evidence="1">
    <location>
        <begin position="49"/>
        <end position="58"/>
    </location>
</feature>
<dbReference type="EMBL" id="PVZG01000013">
    <property type="protein sequence ID" value="PRY24665.1"/>
    <property type="molecule type" value="Genomic_DNA"/>
</dbReference>